<feature type="domain" description="Polyphosphate kinase C-terminal" evidence="10">
    <location>
        <begin position="320"/>
        <end position="490"/>
    </location>
</feature>
<dbReference type="InterPro" id="IPR036830">
    <property type="entry name" value="PP_kinase_middle_dom_sf"/>
</dbReference>
<keyword evidence="12" id="KW-1185">Reference proteome</keyword>
<keyword evidence="5" id="KW-0067">ATP-binding</keyword>
<dbReference type="Gene3D" id="3.30.1840.10">
    <property type="entry name" value="Polyphosphate kinase middle domain"/>
    <property type="match status" value="1"/>
</dbReference>
<dbReference type="InterPro" id="IPR036832">
    <property type="entry name" value="PPK_N_dom_sf"/>
</dbReference>
<evidence type="ECO:0000256" key="4">
    <source>
        <dbReference type="ARBA" id="ARBA00022777"/>
    </source>
</evidence>
<dbReference type="PANTHER" id="PTHR30218:SF0">
    <property type="entry name" value="POLYPHOSPHATE KINASE"/>
    <property type="match status" value="1"/>
</dbReference>
<keyword evidence="4" id="KW-0418">Kinase</keyword>
<comment type="function">
    <text evidence="6">Catalyzes the reversible transfer of the terminal phosphate of ATP to form a long-chain polyphosphate (polyP).</text>
</comment>
<evidence type="ECO:0000256" key="5">
    <source>
        <dbReference type="ARBA" id="ARBA00022840"/>
    </source>
</evidence>
<dbReference type="AlphaFoldDB" id="A0A0H4J099"/>
<dbReference type="Pfam" id="PF13089">
    <property type="entry name" value="PP_kinase_N"/>
    <property type="match status" value="1"/>
</dbReference>
<dbReference type="InterPro" id="IPR025200">
    <property type="entry name" value="PPK_C_dom2"/>
</dbReference>
<dbReference type="Gene3D" id="3.30.870.10">
    <property type="entry name" value="Endonuclease Chain A"/>
    <property type="match status" value="2"/>
</dbReference>
<evidence type="ECO:0000256" key="3">
    <source>
        <dbReference type="ARBA" id="ARBA00022741"/>
    </source>
</evidence>
<reference evidence="11 12" key="1">
    <citation type="submission" date="2015-03" db="EMBL/GenBank/DDBJ databases">
        <title>Comparative analysis of the OM43 clade including a novel species from Red Sea uncovers genomic and metabolic diversity among marine methylotrophs.</title>
        <authorList>
            <person name="Jimenez-Infante F."/>
            <person name="Ngugi D.K."/>
            <person name="Vinu M."/>
            <person name="Alam I."/>
            <person name="Kamau A."/>
            <person name="Blom J."/>
            <person name="Bajic V.B."/>
            <person name="Stingl U."/>
        </authorList>
    </citation>
    <scope>NUCLEOTIDE SEQUENCE [LARGE SCALE GENOMIC DNA]</scope>
    <source>
        <strain evidence="11 12">MBRSH7</strain>
    </source>
</reference>
<proteinExistence type="inferred from homology"/>
<dbReference type="Proteomes" id="UP000066549">
    <property type="component" value="Chromosome"/>
</dbReference>
<dbReference type="Pfam" id="PF13090">
    <property type="entry name" value="PP_kinase_C"/>
    <property type="match status" value="1"/>
</dbReference>
<feature type="domain" description="Polyphosphate kinase N-terminal" evidence="8">
    <location>
        <begin position="5"/>
        <end position="105"/>
    </location>
</feature>
<dbReference type="InterPro" id="IPR041108">
    <property type="entry name" value="PP_kinase_C_1"/>
</dbReference>
<comment type="similarity">
    <text evidence="6">Belongs to the polyphosphate kinase 1 (PPK1) family.</text>
</comment>
<evidence type="ECO:0000259" key="10">
    <source>
        <dbReference type="Pfam" id="PF17941"/>
    </source>
</evidence>
<evidence type="ECO:0000313" key="12">
    <source>
        <dbReference type="Proteomes" id="UP000066549"/>
    </source>
</evidence>
<dbReference type="EC" id="2.7.4.1" evidence="6"/>
<keyword evidence="3" id="KW-0547">Nucleotide-binding</keyword>
<dbReference type="InterPro" id="IPR025198">
    <property type="entry name" value="PPK_N_dom"/>
</dbReference>
<dbReference type="SUPFAM" id="SSF143724">
    <property type="entry name" value="PHP14-like"/>
    <property type="match status" value="1"/>
</dbReference>
<keyword evidence="2 6" id="KW-0808">Transferase</keyword>
<name>A0A0H4J099_9PROT</name>
<evidence type="ECO:0000259" key="8">
    <source>
        <dbReference type="Pfam" id="PF13089"/>
    </source>
</evidence>
<gene>
    <name evidence="11" type="ORF">VI33_05955</name>
</gene>
<dbReference type="InterPro" id="IPR003414">
    <property type="entry name" value="PP_kinase"/>
</dbReference>
<dbReference type="GO" id="GO:0008976">
    <property type="term" value="F:polyphosphate kinase activity"/>
    <property type="evidence" value="ECO:0007669"/>
    <property type="project" value="UniProtKB-EC"/>
</dbReference>
<feature type="domain" description="Polyphosphate kinase middle" evidence="7">
    <location>
        <begin position="117"/>
        <end position="288"/>
    </location>
</feature>
<evidence type="ECO:0000313" key="11">
    <source>
        <dbReference type="EMBL" id="AKO66214.1"/>
    </source>
</evidence>
<evidence type="ECO:0000259" key="9">
    <source>
        <dbReference type="Pfam" id="PF13090"/>
    </source>
</evidence>
<dbReference type="GO" id="GO:0005524">
    <property type="term" value="F:ATP binding"/>
    <property type="evidence" value="ECO:0007669"/>
    <property type="project" value="UniProtKB-KW"/>
</dbReference>
<dbReference type="EMBL" id="CP011002">
    <property type="protein sequence ID" value="AKO66214.1"/>
    <property type="molecule type" value="Genomic_DNA"/>
</dbReference>
<evidence type="ECO:0000259" key="7">
    <source>
        <dbReference type="Pfam" id="PF02503"/>
    </source>
</evidence>
<feature type="domain" description="Polyphosphate kinase C-terminal" evidence="9">
    <location>
        <begin position="501"/>
        <end position="634"/>
    </location>
</feature>
<evidence type="ECO:0000256" key="2">
    <source>
        <dbReference type="ARBA" id="ARBA00022679"/>
    </source>
</evidence>
<dbReference type="PANTHER" id="PTHR30218">
    <property type="entry name" value="POLYPHOSPHATE KINASE"/>
    <property type="match status" value="1"/>
</dbReference>
<dbReference type="PATRIC" id="fig|1623450.3.peg.1181"/>
<dbReference type="NCBIfam" id="TIGR03705">
    <property type="entry name" value="poly_P_kin"/>
    <property type="match status" value="1"/>
</dbReference>
<dbReference type="OrthoDB" id="9761456at2"/>
<evidence type="ECO:0000256" key="1">
    <source>
        <dbReference type="ARBA" id="ARBA00022553"/>
    </source>
</evidence>
<dbReference type="GO" id="GO:0009358">
    <property type="term" value="C:polyphosphate kinase complex"/>
    <property type="evidence" value="ECO:0007669"/>
    <property type="project" value="InterPro"/>
</dbReference>
<dbReference type="PIRSF" id="PIRSF015589">
    <property type="entry name" value="PP_kinase"/>
    <property type="match status" value="1"/>
</dbReference>
<dbReference type="Pfam" id="PF02503">
    <property type="entry name" value="PP_kinase"/>
    <property type="match status" value="1"/>
</dbReference>
<comment type="catalytic activity">
    <reaction evidence="6">
        <text>[phosphate](n) + ATP = [phosphate](n+1) + ADP</text>
        <dbReference type="Rhea" id="RHEA:19573"/>
        <dbReference type="Rhea" id="RHEA-COMP:9859"/>
        <dbReference type="Rhea" id="RHEA-COMP:14280"/>
        <dbReference type="ChEBI" id="CHEBI:16838"/>
        <dbReference type="ChEBI" id="CHEBI:30616"/>
        <dbReference type="ChEBI" id="CHEBI:456216"/>
        <dbReference type="EC" id="2.7.4.1"/>
    </reaction>
</comment>
<dbReference type="NCBIfam" id="NF003917">
    <property type="entry name" value="PRK05443.1-1"/>
    <property type="match status" value="1"/>
</dbReference>
<keyword evidence="1 6" id="KW-0597">Phosphoprotein</keyword>
<dbReference type="SUPFAM" id="SSF140356">
    <property type="entry name" value="PPK N-terminal domain-like"/>
    <property type="match status" value="1"/>
</dbReference>
<dbReference type="Gene3D" id="1.20.58.310">
    <property type="entry name" value="Polyphosphate kinase N-terminal domain"/>
    <property type="match status" value="1"/>
</dbReference>
<dbReference type="GO" id="GO:0006799">
    <property type="term" value="P:polyphosphate biosynthetic process"/>
    <property type="evidence" value="ECO:0007669"/>
    <property type="project" value="InterPro"/>
</dbReference>
<comment type="PTM">
    <text evidence="6">An intermediate of this reaction is the autophosphorylated ppk in which a phosphate is covalently linked to a histidine residue through a N-P bond.</text>
</comment>
<dbReference type="Pfam" id="PF17941">
    <property type="entry name" value="PP_kinase_C_1"/>
    <property type="match status" value="1"/>
</dbReference>
<sequence length="679" mass="78825">MSFTYHDRELSNLDFISRVLTIACNSKVPLIERFRYVCICCSLLDEFFEIRFSSVLEEAKNTKDPKNIEKKIGLIQKKSKKIEKSIQEELFGKIIPVLRGHDITLFIDNDWPENYGKTIKRIFNQQVKPYLNLIVLNVNRPFPKMINKSTGYFVELHEKDTKQTRYAIVQIPRQFQRVYELPKQTTGAKKHGFVFLVAMMREFASSLFPDHDYINEYQFKVTRNSDLLLSTEDMDDLRDSISGKLKTRQTGEPVRIETSTRMPKNIVKFIADNHDVTTEYIHPFRGTPSLANYVGLLDHIKNKNFFFPKHQPKKVSFGKDIFEWIKEKDRLVHHPYESFDIVNKFVKSAANDPNVISIKQTIYRADKRSKLIQSLMDASINGIDVNVVIELQARFDEEANLKWAEKLENVGAHVVHGKPNFKCHAKLLIISRKEINPKNNKPYIQNYAHLGTGNYSAGNANSYTDFGLFTADKTICNDILMTFDLLSGVRKAIKPKEIIHSPESHMSFLKRMISHEIRQAKLGKTAEMIIKVNSLTDIRVIDMLYKASNTGVKITMIVRGVSRLIPEVKGQSENIKVLSTVGRFLEHHRIFYFYHGGEELVYCSSADWMERNLSRRTEVTFPIKNQRLKERVINEALYPHIESKHTYWLSKKLDYSLKNKTGDPRHPNEIALEQIKKNN</sequence>
<evidence type="ECO:0000256" key="6">
    <source>
        <dbReference type="RuleBase" id="RU003800"/>
    </source>
</evidence>
<organism evidence="11 12">
    <name type="scientific">Methylophilales bacterium MBRS-H7</name>
    <dbReference type="NCBI Taxonomy" id="1623450"/>
    <lineage>
        <taxon>Bacteria</taxon>
        <taxon>Pseudomonadati</taxon>
        <taxon>Pseudomonadota</taxon>
        <taxon>Betaproteobacteria</taxon>
        <taxon>Nitrosomonadales</taxon>
        <taxon>OM43 clade</taxon>
    </lineage>
</organism>
<dbReference type="InterPro" id="IPR024953">
    <property type="entry name" value="PP_kinase_middle"/>
</dbReference>
<protein>
    <recommendedName>
        <fullName evidence="6">Polyphosphate kinase</fullName>
        <ecNumber evidence="6">2.7.4.1</ecNumber>
    </recommendedName>
</protein>
<dbReference type="SUPFAM" id="SSF56024">
    <property type="entry name" value="Phospholipase D/nuclease"/>
    <property type="match status" value="2"/>
</dbReference>
<accession>A0A0H4J099</accession>